<feature type="compositionally biased region" description="Polar residues" evidence="1">
    <location>
        <begin position="188"/>
        <end position="199"/>
    </location>
</feature>
<dbReference type="InterPro" id="IPR039722">
    <property type="entry name" value="Upf3"/>
</dbReference>
<dbReference type="GO" id="GO:0005730">
    <property type="term" value="C:nucleolus"/>
    <property type="evidence" value="ECO:0007669"/>
    <property type="project" value="TreeGrafter"/>
</dbReference>
<feature type="region of interest" description="Disordered" evidence="1">
    <location>
        <begin position="36"/>
        <end position="113"/>
    </location>
</feature>
<keyword evidence="3" id="KW-1185">Reference proteome</keyword>
<dbReference type="PANTHER" id="PTHR13112">
    <property type="entry name" value="UPF3 REGULATOR OF NONSENSE TRANSCRIPTS-LIKE PROTEIN"/>
    <property type="match status" value="1"/>
</dbReference>
<dbReference type="GO" id="GO:0000184">
    <property type="term" value="P:nuclear-transcribed mRNA catabolic process, nonsense-mediated decay"/>
    <property type="evidence" value="ECO:0007669"/>
    <property type="project" value="InterPro"/>
</dbReference>
<feature type="compositionally biased region" description="Polar residues" evidence="1">
    <location>
        <begin position="72"/>
        <end position="98"/>
    </location>
</feature>
<evidence type="ECO:0000313" key="3">
    <source>
        <dbReference type="Proteomes" id="UP000323506"/>
    </source>
</evidence>
<evidence type="ECO:0000256" key="1">
    <source>
        <dbReference type="SAM" id="MobiDB-lite"/>
    </source>
</evidence>
<dbReference type="PANTHER" id="PTHR13112:SF5">
    <property type="entry name" value="REGULATOR OF NONSENSE TRANSCRIPTS UPF3"/>
    <property type="match status" value="1"/>
</dbReference>
<dbReference type="EMBL" id="CM017711">
    <property type="protein sequence ID" value="TYG47121.1"/>
    <property type="molecule type" value="Genomic_DNA"/>
</dbReference>
<dbReference type="GO" id="GO:0045727">
    <property type="term" value="P:positive regulation of translation"/>
    <property type="evidence" value="ECO:0007669"/>
    <property type="project" value="TreeGrafter"/>
</dbReference>
<feature type="region of interest" description="Disordered" evidence="1">
    <location>
        <begin position="143"/>
        <end position="222"/>
    </location>
</feature>
<gene>
    <name evidence="2" type="ORF">ES288_D11G312600v1</name>
</gene>
<dbReference type="Proteomes" id="UP000323506">
    <property type="component" value="Chromosome D11"/>
</dbReference>
<proteinExistence type="predicted"/>
<reference evidence="2 3" key="1">
    <citation type="submission" date="2019-06" db="EMBL/GenBank/DDBJ databases">
        <title>WGS assembly of Gossypium darwinii.</title>
        <authorList>
            <person name="Chen Z.J."/>
            <person name="Sreedasyam A."/>
            <person name="Ando A."/>
            <person name="Song Q."/>
            <person name="De L."/>
            <person name="Hulse-Kemp A."/>
            <person name="Ding M."/>
            <person name="Ye W."/>
            <person name="Kirkbride R."/>
            <person name="Jenkins J."/>
            <person name="Plott C."/>
            <person name="Lovell J."/>
            <person name="Lin Y.-M."/>
            <person name="Vaughn R."/>
            <person name="Liu B."/>
            <person name="Li W."/>
            <person name="Simpson S."/>
            <person name="Scheffler B."/>
            <person name="Saski C."/>
            <person name="Grover C."/>
            <person name="Hu G."/>
            <person name="Conover J."/>
            <person name="Carlson J."/>
            <person name="Shu S."/>
            <person name="Boston L."/>
            <person name="Williams M."/>
            <person name="Peterson D."/>
            <person name="Mcgee K."/>
            <person name="Jones D."/>
            <person name="Wendel J."/>
            <person name="Stelly D."/>
            <person name="Grimwood J."/>
            <person name="Schmutz J."/>
        </authorList>
    </citation>
    <scope>NUCLEOTIDE SEQUENCE [LARGE SCALE GENOMIC DNA]</scope>
    <source>
        <strain evidence="2">1808015.09</strain>
    </source>
</reference>
<protein>
    <submittedName>
        <fullName evidence="2">Uncharacterized protein</fullName>
    </submittedName>
</protein>
<name>A0A5D2AQI3_GOSDA</name>
<dbReference type="GO" id="GO:0005737">
    <property type="term" value="C:cytoplasm"/>
    <property type="evidence" value="ECO:0007669"/>
    <property type="project" value="TreeGrafter"/>
</dbReference>
<accession>A0A5D2AQI3</accession>
<dbReference type="AlphaFoldDB" id="A0A5D2AQI3"/>
<evidence type="ECO:0000313" key="2">
    <source>
        <dbReference type="EMBL" id="TYG47121.1"/>
    </source>
</evidence>
<organism evidence="2 3">
    <name type="scientific">Gossypium darwinii</name>
    <name type="common">Darwin's cotton</name>
    <name type="synonym">Gossypium barbadense var. darwinii</name>
    <dbReference type="NCBI Taxonomy" id="34276"/>
    <lineage>
        <taxon>Eukaryota</taxon>
        <taxon>Viridiplantae</taxon>
        <taxon>Streptophyta</taxon>
        <taxon>Embryophyta</taxon>
        <taxon>Tracheophyta</taxon>
        <taxon>Spermatophyta</taxon>
        <taxon>Magnoliopsida</taxon>
        <taxon>eudicotyledons</taxon>
        <taxon>Gunneridae</taxon>
        <taxon>Pentapetalae</taxon>
        <taxon>rosids</taxon>
        <taxon>malvids</taxon>
        <taxon>Malvales</taxon>
        <taxon>Malvaceae</taxon>
        <taxon>Malvoideae</taxon>
        <taxon>Gossypium</taxon>
    </lineage>
</organism>
<feature type="compositionally biased region" description="Basic and acidic residues" evidence="1">
    <location>
        <begin position="151"/>
        <end position="166"/>
    </location>
</feature>
<dbReference type="GO" id="GO:0003729">
    <property type="term" value="F:mRNA binding"/>
    <property type="evidence" value="ECO:0007669"/>
    <property type="project" value="TreeGrafter"/>
</dbReference>
<sequence length="222" mass="23752">MDSMEDSVCGIDGLVTGITFSADSVKKKIILKLKDRNAPHQGASSSVANSPSSTAARQCQQQEAGGKLIRSILSSNETGQNQSSTAVQTQQKTETMSLDNVKRPLRPTNSRLGLNGHVSNDIAAFECDFDTKSVSNEKFIKKALHGSGSGSEKHEKRTRNKDRPDHGVWSPLHCSDVPKASEELLTPSVLQSAQASRNPNEGEMKSSIPSGSSGHNIPLENG</sequence>
<feature type="compositionally biased region" description="Low complexity" evidence="1">
    <location>
        <begin position="43"/>
        <end position="56"/>
    </location>
</feature>